<organism evidence="1 2">
    <name type="scientific">Asaia siamensis</name>
    <dbReference type="NCBI Taxonomy" id="110479"/>
    <lineage>
        <taxon>Bacteria</taxon>
        <taxon>Pseudomonadati</taxon>
        <taxon>Pseudomonadota</taxon>
        <taxon>Alphaproteobacteria</taxon>
        <taxon>Acetobacterales</taxon>
        <taxon>Acetobacteraceae</taxon>
        <taxon>Asaia</taxon>
    </lineage>
</organism>
<name>A0ABQ1L698_9PROT</name>
<evidence type="ECO:0000313" key="2">
    <source>
        <dbReference type="Proteomes" id="UP000637769"/>
    </source>
</evidence>
<dbReference type="Proteomes" id="UP000637769">
    <property type="component" value="Unassembled WGS sequence"/>
</dbReference>
<proteinExistence type="predicted"/>
<comment type="caution">
    <text evidence="1">The sequence shown here is derived from an EMBL/GenBank/DDBJ whole genome shotgun (WGS) entry which is preliminary data.</text>
</comment>
<sequence>MLDADGAETTVMIIMQIRAADPARIHTHPYFSCLQGRHVTLLDLKVVRRVDDKSLGHDEIPAG</sequence>
<dbReference type="EMBL" id="BMCH01000001">
    <property type="protein sequence ID" value="GGC19600.1"/>
    <property type="molecule type" value="Genomic_DNA"/>
</dbReference>
<keyword evidence="2" id="KW-1185">Reference proteome</keyword>
<evidence type="ECO:0000313" key="1">
    <source>
        <dbReference type="EMBL" id="GGC19600.1"/>
    </source>
</evidence>
<protein>
    <submittedName>
        <fullName evidence="1">Uncharacterized protein</fullName>
    </submittedName>
</protein>
<gene>
    <name evidence="1" type="ORF">GCM10007207_01000</name>
</gene>
<reference evidence="2" key="1">
    <citation type="journal article" date="2019" name="Int. J. Syst. Evol. Microbiol.">
        <title>The Global Catalogue of Microorganisms (GCM) 10K type strain sequencing project: providing services to taxonomists for standard genome sequencing and annotation.</title>
        <authorList>
            <consortium name="The Broad Institute Genomics Platform"/>
            <consortium name="The Broad Institute Genome Sequencing Center for Infectious Disease"/>
            <person name="Wu L."/>
            <person name="Ma J."/>
        </authorList>
    </citation>
    <scope>NUCLEOTIDE SEQUENCE [LARGE SCALE GENOMIC DNA]</scope>
    <source>
        <strain evidence="2">CCM 7132</strain>
    </source>
</reference>
<accession>A0ABQ1L698</accession>